<evidence type="ECO:0000313" key="3">
    <source>
        <dbReference type="EMBL" id="ODV97564.1"/>
    </source>
</evidence>
<feature type="domain" description="Ribonucleases P/MRP subunit Pop8-like" evidence="2">
    <location>
        <begin position="26"/>
        <end position="99"/>
    </location>
</feature>
<organism evidence="3 4">
    <name type="scientific">Pachysolen tannophilus NRRL Y-2460</name>
    <dbReference type="NCBI Taxonomy" id="669874"/>
    <lineage>
        <taxon>Eukaryota</taxon>
        <taxon>Fungi</taxon>
        <taxon>Dikarya</taxon>
        <taxon>Ascomycota</taxon>
        <taxon>Saccharomycotina</taxon>
        <taxon>Pichiomycetes</taxon>
        <taxon>Pachysolenaceae</taxon>
        <taxon>Pachysolen</taxon>
    </lineage>
</organism>
<dbReference type="Proteomes" id="UP000094236">
    <property type="component" value="Unassembled WGS sequence"/>
</dbReference>
<dbReference type="InterPro" id="IPR049128">
    <property type="entry name" value="Pop8-like_dom"/>
</dbReference>
<name>A0A1E4U0P9_PACTA</name>
<dbReference type="PANTHER" id="PTHR28173">
    <property type="entry name" value="RIBONUCLEASES P/MRP PROTEIN SUBUNIT POP8"/>
    <property type="match status" value="1"/>
</dbReference>
<dbReference type="GO" id="GO:0000294">
    <property type="term" value="P:nuclear-transcribed mRNA catabolic process, RNase MRP-dependent"/>
    <property type="evidence" value="ECO:0007669"/>
    <property type="project" value="TreeGrafter"/>
</dbReference>
<dbReference type="Pfam" id="PF20976">
    <property type="entry name" value="Pop8"/>
    <property type="match status" value="1"/>
</dbReference>
<accession>A0A1E4U0P9</accession>
<keyword evidence="4" id="KW-1185">Reference proteome</keyword>
<evidence type="ECO:0000259" key="2">
    <source>
        <dbReference type="Pfam" id="PF20976"/>
    </source>
</evidence>
<reference evidence="4" key="1">
    <citation type="submission" date="2016-05" db="EMBL/GenBank/DDBJ databases">
        <title>Comparative genomics of biotechnologically important yeasts.</title>
        <authorList>
            <consortium name="DOE Joint Genome Institute"/>
            <person name="Riley R."/>
            <person name="Haridas S."/>
            <person name="Wolfe K.H."/>
            <person name="Lopes M.R."/>
            <person name="Hittinger C.T."/>
            <person name="Goker M."/>
            <person name="Salamov A."/>
            <person name="Wisecaver J."/>
            <person name="Long T.M."/>
            <person name="Aerts A.L."/>
            <person name="Barry K."/>
            <person name="Choi C."/>
            <person name="Clum A."/>
            <person name="Coughlan A.Y."/>
            <person name="Deshpande S."/>
            <person name="Douglass A.P."/>
            <person name="Hanson S.J."/>
            <person name="Klenk H.-P."/>
            <person name="Labutti K."/>
            <person name="Lapidus A."/>
            <person name="Lindquist E."/>
            <person name="Lipzen A."/>
            <person name="Meier-Kolthoff J.P."/>
            <person name="Ohm R.A."/>
            <person name="Otillar R.P."/>
            <person name="Pangilinan J."/>
            <person name="Peng Y."/>
            <person name="Rokas A."/>
            <person name="Rosa C.A."/>
            <person name="Scheuner C."/>
            <person name="Sibirny A.A."/>
            <person name="Slot J.C."/>
            <person name="Stielow J.B."/>
            <person name="Sun H."/>
            <person name="Kurtzman C.P."/>
            <person name="Blackwell M."/>
            <person name="Grigoriev I.V."/>
            <person name="Jeffries T.W."/>
        </authorList>
    </citation>
    <scope>NUCLEOTIDE SEQUENCE [LARGE SCALE GENOMIC DNA]</scope>
    <source>
        <strain evidence="4">NRRL Y-2460</strain>
    </source>
</reference>
<keyword evidence="1" id="KW-0819">tRNA processing</keyword>
<dbReference type="STRING" id="669874.A0A1E4U0P9"/>
<dbReference type="GO" id="GO:0034965">
    <property type="term" value="P:intronic box C/D snoRNA processing"/>
    <property type="evidence" value="ECO:0007669"/>
    <property type="project" value="TreeGrafter"/>
</dbReference>
<dbReference type="GO" id="GO:0008033">
    <property type="term" value="P:tRNA processing"/>
    <property type="evidence" value="ECO:0007669"/>
    <property type="project" value="UniProtKB-KW"/>
</dbReference>
<dbReference type="EMBL" id="KV454011">
    <property type="protein sequence ID" value="ODV97564.1"/>
    <property type="molecule type" value="Genomic_DNA"/>
</dbReference>
<dbReference type="GO" id="GO:0005655">
    <property type="term" value="C:nucleolar ribonuclease P complex"/>
    <property type="evidence" value="ECO:0007669"/>
    <property type="project" value="InterPro"/>
</dbReference>
<dbReference type="OrthoDB" id="4077720at2759"/>
<dbReference type="AlphaFoldDB" id="A0A1E4U0P9"/>
<evidence type="ECO:0000256" key="1">
    <source>
        <dbReference type="ARBA" id="ARBA00022694"/>
    </source>
</evidence>
<dbReference type="SUPFAM" id="SSF160350">
    <property type="entry name" value="Rnp2-like"/>
    <property type="match status" value="1"/>
</dbReference>
<protein>
    <recommendedName>
        <fullName evidence="2">Ribonucleases P/MRP subunit Pop8-like domain-containing protein</fullName>
    </recommendedName>
</protein>
<dbReference type="GO" id="GO:0000171">
    <property type="term" value="F:ribonuclease MRP activity"/>
    <property type="evidence" value="ECO:0007669"/>
    <property type="project" value="TreeGrafter"/>
</dbReference>
<sequence length="133" mass="15492">MNDGNISGEYFEQKWTLNNIKKDSIWFYFKLQVVVDMTNDDGLDLDLLTWKTILLRSFKKFYGLVGESIQFDLLQKIDNKTVIIRCYKEDKDVVTNSLVSSQTTLDNNVECYIRILNKSQYLVGVTGPSRDFI</sequence>
<evidence type="ECO:0000313" key="4">
    <source>
        <dbReference type="Proteomes" id="UP000094236"/>
    </source>
</evidence>
<proteinExistence type="predicted"/>
<gene>
    <name evidence="3" type="ORF">PACTADRAFT_73288</name>
</gene>
<dbReference type="PANTHER" id="PTHR28173:SF1">
    <property type="entry name" value="RIBONUCLEASES P_MRP PROTEIN SUBUNIT POP8"/>
    <property type="match status" value="1"/>
</dbReference>
<dbReference type="GO" id="GO:0000172">
    <property type="term" value="C:ribonuclease MRP complex"/>
    <property type="evidence" value="ECO:0007669"/>
    <property type="project" value="InterPro"/>
</dbReference>
<dbReference type="InterPro" id="IPR020347">
    <property type="entry name" value="Pop8"/>
</dbReference>
<dbReference type="InterPro" id="IPR038085">
    <property type="entry name" value="Rnp2-like_sf"/>
</dbReference>
<dbReference type="GO" id="GO:0004526">
    <property type="term" value="F:ribonuclease P activity"/>
    <property type="evidence" value="ECO:0007669"/>
    <property type="project" value="TreeGrafter"/>
</dbReference>